<dbReference type="GO" id="GO:0055085">
    <property type="term" value="P:transmembrane transport"/>
    <property type="evidence" value="ECO:0007669"/>
    <property type="project" value="InterPro"/>
</dbReference>
<keyword evidence="2 6" id="KW-0812">Transmembrane</keyword>
<dbReference type="InterPro" id="IPR002645">
    <property type="entry name" value="STAS_dom"/>
</dbReference>
<evidence type="ECO:0000256" key="3">
    <source>
        <dbReference type="ARBA" id="ARBA00022989"/>
    </source>
</evidence>
<dbReference type="STRING" id="329046.A0A1Y2CPS9"/>
<dbReference type="AlphaFoldDB" id="A0A1Y2CPS9"/>
<feature type="transmembrane region" description="Helical" evidence="6">
    <location>
        <begin position="316"/>
        <end position="337"/>
    </location>
</feature>
<organism evidence="8 9">
    <name type="scientific">Rhizoclosmatium globosum</name>
    <dbReference type="NCBI Taxonomy" id="329046"/>
    <lineage>
        <taxon>Eukaryota</taxon>
        <taxon>Fungi</taxon>
        <taxon>Fungi incertae sedis</taxon>
        <taxon>Chytridiomycota</taxon>
        <taxon>Chytridiomycota incertae sedis</taxon>
        <taxon>Chytridiomycetes</taxon>
        <taxon>Chytridiales</taxon>
        <taxon>Chytriomycetaceae</taxon>
        <taxon>Rhizoclosmatium</taxon>
    </lineage>
</organism>
<feature type="region of interest" description="Disordered" evidence="5">
    <location>
        <begin position="1"/>
        <end position="67"/>
    </location>
</feature>
<evidence type="ECO:0000256" key="6">
    <source>
        <dbReference type="SAM" id="Phobius"/>
    </source>
</evidence>
<evidence type="ECO:0000313" key="8">
    <source>
        <dbReference type="EMBL" id="ORY49022.1"/>
    </source>
</evidence>
<sequence>MSERQPLLIPHQPSSRPNSRPGSPASRGSSRPGSAERRSSPRPNAIAIDGGDSGRHQTRPRTQSQTQTQTQWLWTRLRYYVPVLAWLPEYKLKQLPRDALAGATVACLLVPQSLSYAQAILGIPPVYGLYTCFMPLLVYSLLGTSRQLGVGPEALVTILTAAIIRDKPSNSVEYSSVDDEMMENIAIANLLALMVGVFTFLLGFFRLGFLDSVLSRALLRGFVTAVAVVIMIDQSAVLLGLTSSRLSPPPNNVTFFAGYNVMRTVAPVERSPIETLLYLIDNLGKSHIPTALVSVSSILFLISMKKLKAMFNSSSVIQFVPEILILVVFSTICSAAFRWDLLEIDVMKDVEGGFRWPQWPTVTFASVRHYVLSAILISVIGFVESIAVAKTYATKYNYAVSPNRELVALGVTNIFGSLFGAWPAIGSLGRSAVNDAAGGKSQVSGFITSLIILFTMLFLLPFFYFLPKAICSSIIVVAASKLIELHDIQFILQVQAWNDLGLLLMTFLTTLLVSIEVGTLISVGVSLLLVVKHTTKTRIAILGRTFIQDSQTGLIKAKYRSINEKVSDNGAAIERVDGFLILRMEEGLFFGNSGQLKDRLKRIEMFGDLSVHPGETPTRRSHGRDLSQVRSVESSRSRSWEPSRHRERSRSVGLSSTSVHPLEETEELFDELLEANGVSAFGNSGPDLIGVIFDVGAVTAIDASATQTLLEVVESYQSRSIQVCFVKLRDSCKPWFVRSGLYESVTPARFFDKINDAVECLSLDTTQDGLNNQSIVSQALSRPMYRPNDPQSISTSLPRAPPPIRFVGMDPDYNEGYSGSQITAPSVIGSWGEDGRGVFTAQNVRAPFVSRFGDTFHSVYNVDSGSGGIQQQGEFRPTTLVPNNSKLFASGSENDLDYGSDNVWD</sequence>
<dbReference type="Pfam" id="PF00916">
    <property type="entry name" value="Sulfate_transp"/>
    <property type="match status" value="1"/>
</dbReference>
<protein>
    <recommendedName>
        <fullName evidence="7">STAS domain-containing protein</fullName>
    </recommendedName>
</protein>
<name>A0A1Y2CPS9_9FUNG</name>
<keyword evidence="4 6" id="KW-0472">Membrane</keyword>
<dbReference type="PROSITE" id="PS50801">
    <property type="entry name" value="STAS"/>
    <property type="match status" value="1"/>
</dbReference>
<comment type="caution">
    <text evidence="8">The sequence shown here is derived from an EMBL/GenBank/DDBJ whole genome shotgun (WGS) entry which is preliminary data.</text>
</comment>
<feature type="region of interest" description="Disordered" evidence="5">
    <location>
        <begin position="611"/>
        <end position="659"/>
    </location>
</feature>
<evidence type="ECO:0000256" key="2">
    <source>
        <dbReference type="ARBA" id="ARBA00022692"/>
    </source>
</evidence>
<evidence type="ECO:0000256" key="5">
    <source>
        <dbReference type="SAM" id="MobiDB-lite"/>
    </source>
</evidence>
<evidence type="ECO:0000259" key="7">
    <source>
        <dbReference type="PROSITE" id="PS50801"/>
    </source>
</evidence>
<dbReference type="GO" id="GO:0016020">
    <property type="term" value="C:membrane"/>
    <property type="evidence" value="ECO:0007669"/>
    <property type="project" value="UniProtKB-SubCell"/>
</dbReference>
<feature type="transmembrane region" description="Helical" evidence="6">
    <location>
        <begin position="148"/>
        <end position="165"/>
    </location>
</feature>
<feature type="domain" description="STAS" evidence="7">
    <location>
        <begin position="569"/>
        <end position="761"/>
    </location>
</feature>
<dbReference type="InterPro" id="IPR036513">
    <property type="entry name" value="STAS_dom_sf"/>
</dbReference>
<feature type="transmembrane region" description="Helical" evidence="6">
    <location>
        <begin position="370"/>
        <end position="393"/>
    </location>
</feature>
<evidence type="ECO:0000313" key="9">
    <source>
        <dbReference type="Proteomes" id="UP000193642"/>
    </source>
</evidence>
<feature type="transmembrane region" description="Helical" evidence="6">
    <location>
        <begin position="185"/>
        <end position="205"/>
    </location>
</feature>
<comment type="subcellular location">
    <subcellularLocation>
        <location evidence="1">Membrane</location>
        <topology evidence="1">Multi-pass membrane protein</topology>
    </subcellularLocation>
</comment>
<keyword evidence="3 6" id="KW-1133">Transmembrane helix</keyword>
<feature type="compositionally biased region" description="Low complexity" evidence="5">
    <location>
        <begin position="13"/>
        <end position="33"/>
    </location>
</feature>
<dbReference type="OrthoDB" id="427213at2759"/>
<feature type="transmembrane region" description="Helical" evidence="6">
    <location>
        <begin position="405"/>
        <end position="425"/>
    </location>
</feature>
<feature type="transmembrane region" description="Helical" evidence="6">
    <location>
        <begin position="504"/>
        <end position="531"/>
    </location>
</feature>
<dbReference type="PANTHER" id="PTHR11814">
    <property type="entry name" value="SULFATE TRANSPORTER"/>
    <property type="match status" value="1"/>
</dbReference>
<feature type="transmembrane region" description="Helical" evidence="6">
    <location>
        <begin position="445"/>
        <end position="466"/>
    </location>
</feature>
<dbReference type="EMBL" id="MCGO01000010">
    <property type="protein sequence ID" value="ORY49022.1"/>
    <property type="molecule type" value="Genomic_DNA"/>
</dbReference>
<dbReference type="Pfam" id="PF01740">
    <property type="entry name" value="STAS"/>
    <property type="match status" value="1"/>
</dbReference>
<feature type="compositionally biased region" description="Basic and acidic residues" evidence="5">
    <location>
        <begin position="623"/>
        <end position="644"/>
    </location>
</feature>
<dbReference type="InterPro" id="IPR011547">
    <property type="entry name" value="SLC26A/SulP_dom"/>
</dbReference>
<gene>
    <name evidence="8" type="ORF">BCR33DRAFT_677315</name>
</gene>
<evidence type="ECO:0000256" key="1">
    <source>
        <dbReference type="ARBA" id="ARBA00004141"/>
    </source>
</evidence>
<dbReference type="SUPFAM" id="SSF52091">
    <property type="entry name" value="SpoIIaa-like"/>
    <property type="match status" value="1"/>
</dbReference>
<accession>A0A1Y2CPS9</accession>
<feature type="transmembrane region" description="Helical" evidence="6">
    <location>
        <begin position="217"/>
        <end position="241"/>
    </location>
</feature>
<keyword evidence="9" id="KW-1185">Reference proteome</keyword>
<proteinExistence type="predicted"/>
<dbReference type="NCBIfam" id="TIGR00815">
    <property type="entry name" value="sulP"/>
    <property type="match status" value="1"/>
</dbReference>
<dbReference type="Proteomes" id="UP000193642">
    <property type="component" value="Unassembled WGS sequence"/>
</dbReference>
<dbReference type="Gene3D" id="3.30.750.24">
    <property type="entry name" value="STAS domain"/>
    <property type="match status" value="1"/>
</dbReference>
<feature type="transmembrane region" description="Helical" evidence="6">
    <location>
        <begin position="123"/>
        <end position="141"/>
    </location>
</feature>
<evidence type="ECO:0000256" key="4">
    <source>
        <dbReference type="ARBA" id="ARBA00023136"/>
    </source>
</evidence>
<dbReference type="CDD" id="cd07042">
    <property type="entry name" value="STAS_SulP_like_sulfate_transporter"/>
    <property type="match status" value="1"/>
</dbReference>
<feature type="transmembrane region" description="Helical" evidence="6">
    <location>
        <begin position="286"/>
        <end position="304"/>
    </location>
</feature>
<dbReference type="InterPro" id="IPR001902">
    <property type="entry name" value="SLC26A/SulP_fam"/>
</dbReference>
<reference evidence="8 9" key="1">
    <citation type="submission" date="2016-07" db="EMBL/GenBank/DDBJ databases">
        <title>Pervasive Adenine N6-methylation of Active Genes in Fungi.</title>
        <authorList>
            <consortium name="DOE Joint Genome Institute"/>
            <person name="Mondo S.J."/>
            <person name="Dannebaum R.O."/>
            <person name="Kuo R.C."/>
            <person name="Labutti K."/>
            <person name="Haridas S."/>
            <person name="Kuo A."/>
            <person name="Salamov A."/>
            <person name="Ahrendt S.R."/>
            <person name="Lipzen A."/>
            <person name="Sullivan W."/>
            <person name="Andreopoulos W.B."/>
            <person name="Clum A."/>
            <person name="Lindquist E."/>
            <person name="Daum C."/>
            <person name="Ramamoorthy G.K."/>
            <person name="Gryganskyi A."/>
            <person name="Culley D."/>
            <person name="Magnuson J.K."/>
            <person name="James T.Y."/>
            <person name="O'Malley M.A."/>
            <person name="Stajich J.E."/>
            <person name="Spatafora J.W."/>
            <person name="Visel A."/>
            <person name="Grigoriev I.V."/>
        </authorList>
    </citation>
    <scope>NUCLEOTIDE SEQUENCE [LARGE SCALE GENOMIC DNA]</scope>
    <source>
        <strain evidence="8 9">JEL800</strain>
    </source>
</reference>